<dbReference type="AlphaFoldDB" id="A8IL86"/>
<protein>
    <submittedName>
        <fullName evidence="2">Transcriptional regulator</fullName>
    </submittedName>
</protein>
<dbReference type="InterPro" id="IPR036390">
    <property type="entry name" value="WH_DNA-bd_sf"/>
</dbReference>
<dbReference type="EMBL" id="AP009384">
    <property type="protein sequence ID" value="BAF90000.1"/>
    <property type="molecule type" value="Genomic_DNA"/>
</dbReference>
<gene>
    <name evidence="2" type="primary">padR</name>
    <name evidence="2" type="ordered locus">AZC_4002</name>
</gene>
<accession>A8IL86</accession>
<dbReference type="Proteomes" id="UP000000270">
    <property type="component" value="Chromosome"/>
</dbReference>
<dbReference type="HOGENOM" id="CLU_063440_1_0_5"/>
<reference evidence="2 3" key="5">
    <citation type="journal article" date="2010" name="Appl. Environ. Microbiol.">
        <title>phrR-like gene praR of Azorhizobium caulinodans ORS571 is essential for symbiosis with Sesbania rostrata and is involved in expression of reb genes.</title>
        <authorList>
            <person name="Akiba N."/>
            <person name="Aono T."/>
            <person name="Toyazaki H."/>
            <person name="Sato S."/>
            <person name="Oyaizu H."/>
        </authorList>
    </citation>
    <scope>NUCLEOTIDE SEQUENCE [LARGE SCALE GENOMIC DNA]</scope>
    <source>
        <strain evidence="3">ATCC 43989 / DSM 5975 / JCM 20966 / LMG 6465 / NBRC 14845 / NCIMB 13405 / ORS 571</strain>
    </source>
</reference>
<evidence type="ECO:0000259" key="1">
    <source>
        <dbReference type="Pfam" id="PF03551"/>
    </source>
</evidence>
<dbReference type="InterPro" id="IPR005149">
    <property type="entry name" value="Tscrpt_reg_PadR_N"/>
</dbReference>
<dbReference type="PANTHER" id="PTHR43252">
    <property type="entry name" value="TRANSCRIPTIONAL REGULATOR YQJI"/>
    <property type="match status" value="1"/>
</dbReference>
<organism evidence="2 3">
    <name type="scientific">Azorhizobium caulinodans (strain ATCC 43989 / DSM 5975 / JCM 20966 / LMG 6465 / NBRC 14845 / NCIMB 13405 / ORS 571)</name>
    <dbReference type="NCBI Taxonomy" id="438753"/>
    <lineage>
        <taxon>Bacteria</taxon>
        <taxon>Pseudomonadati</taxon>
        <taxon>Pseudomonadota</taxon>
        <taxon>Alphaproteobacteria</taxon>
        <taxon>Hyphomicrobiales</taxon>
        <taxon>Xanthobacteraceae</taxon>
        <taxon>Azorhizobium</taxon>
    </lineage>
</organism>
<reference evidence="2 3" key="6">
    <citation type="journal article" date="2011" name="Appl. Environ. Microbiol.">
        <title>Involvement of the azorhizobial chromosome partition gene (parA) in the onset of bacteroid differentiation during Sesbania rostrata stem nodule development.</title>
        <authorList>
            <person name="Liu CT."/>
            <person name="Lee KB."/>
            <person name="Wang YS."/>
            <person name="Peng MH."/>
            <person name="Lee KT."/>
            <person name="Suzuki S."/>
            <person name="Suzuki T."/>
            <person name="Oyaizu H."/>
        </authorList>
    </citation>
    <scope>NUCLEOTIDE SEQUENCE [LARGE SCALE GENOMIC DNA]</scope>
    <source>
        <strain evidence="3">ATCC 43989 / DSM 5975 / JCM 20966 / LMG 6465 / NBRC 14845 / NCIMB 13405 / ORS 571</strain>
    </source>
</reference>
<dbReference type="PANTHER" id="PTHR43252:SF7">
    <property type="entry name" value="TRANSCRIPTIONAL REGULATOR YQJI"/>
    <property type="match status" value="1"/>
</dbReference>
<dbReference type="STRING" id="438753.AZC_4002"/>
<reference evidence="2 3" key="1">
    <citation type="journal article" date="2007" name="Appl. Environ. Microbiol.">
        <title>Rhizobial factors required for stem nodule maturation and maintenance in Sesbania rostrata-Azorhizobium caulinodans ORS571 symbiosis.</title>
        <authorList>
            <person name="Suzuki S."/>
            <person name="Aono T."/>
            <person name="Lee KB."/>
            <person name="Suzuki T."/>
            <person name="Liu CT."/>
            <person name="Miwa H."/>
            <person name="Wakao S."/>
            <person name="Iki T."/>
            <person name="Oyaizu H."/>
        </authorList>
    </citation>
    <scope>NUCLEOTIDE SEQUENCE [LARGE SCALE GENOMIC DNA]</scope>
    <source>
        <strain evidence="3">ATCC 43989 / DSM 5975 / JCM 20966 / LMG 6465 / NBRC 14845 / NCIMB 13405 / ORS 571</strain>
    </source>
</reference>
<dbReference type="KEGG" id="azc:AZC_4002"/>
<sequence>MLSLYRKIHHKEQRHMFGCRHHGREERFAAGGRGEFGGGFGGGWGRGRRGGGGFGGGGGGDFFRIGRMLAQGDLKLLALSLIAEQPRHGYEIIKLIEEKTGGWYSPSPGVVYPTLTFLEEAGYVTAEPDGAKKRFTITEEGRAYLEENKDVADALVGRLSEIGLKVGKMRRWMGKGEEGGEPSGLPRLVDAAIENLKDVAKAKLAENPRTETRIVEILAGVANDLREV</sequence>
<dbReference type="SUPFAM" id="SSF46785">
    <property type="entry name" value="Winged helix' DNA-binding domain"/>
    <property type="match status" value="1"/>
</dbReference>
<evidence type="ECO:0000313" key="3">
    <source>
        <dbReference type="Proteomes" id="UP000000270"/>
    </source>
</evidence>
<dbReference type="Pfam" id="PF03551">
    <property type="entry name" value="PadR"/>
    <property type="match status" value="1"/>
</dbReference>
<keyword evidence="3" id="KW-1185">Reference proteome</keyword>
<dbReference type="Gene3D" id="1.10.10.10">
    <property type="entry name" value="Winged helix-like DNA-binding domain superfamily/Winged helix DNA-binding domain"/>
    <property type="match status" value="1"/>
</dbReference>
<feature type="domain" description="Transcription regulator PadR N-terminal" evidence="1">
    <location>
        <begin position="79"/>
        <end position="147"/>
    </location>
</feature>
<dbReference type="eggNOG" id="COG1695">
    <property type="taxonomic scope" value="Bacteria"/>
</dbReference>
<reference evidence="2 3" key="3">
    <citation type="journal article" date="2008" name="BMC Genomics">
        <title>The genome of the versatile nitrogen fixer Azorhizobium caulinodans ORS571.</title>
        <authorList>
            <person name="Lee KB."/>
            <person name="Backer P.D."/>
            <person name="Aono T."/>
            <person name="Liu CT."/>
            <person name="Suzuki S."/>
            <person name="Suzuki T."/>
            <person name="Kaneko T."/>
            <person name="Yamada M."/>
            <person name="Tabata S."/>
            <person name="Kupfer D.M."/>
            <person name="Najar F.Z."/>
            <person name="Wiley G.B."/>
            <person name="Roe B."/>
            <person name="Binnewies T.T."/>
            <person name="Ussery D.W."/>
            <person name="D'Haeze W."/>
            <person name="Herder J.D."/>
            <person name="Gevers D."/>
            <person name="Vereecke D."/>
            <person name="Holsters M."/>
            <person name="Oyaizu H."/>
        </authorList>
    </citation>
    <scope>NUCLEOTIDE SEQUENCE [LARGE SCALE GENOMIC DNA]</scope>
    <source>
        <strain evidence="3">ATCC 43989 / DSM 5975 / JCM 20966 / LMG 6465 / NBRC 14845 / NCIMB 13405 / ORS 571</strain>
    </source>
</reference>
<dbReference type="InterPro" id="IPR036388">
    <property type="entry name" value="WH-like_DNA-bd_sf"/>
</dbReference>
<name>A8IL86_AZOC5</name>
<reference evidence="2 3" key="4">
    <citation type="journal article" date="2009" name="Appl. Environ. Microbiol.">
        <title>Comparative genome-wide transcriptional profiling of Azorhizobium caulinodans ORS571 grown under free-living and symbiotic conditions.</title>
        <authorList>
            <person name="Tsukada S."/>
            <person name="Aono T."/>
            <person name="Akiba N."/>
            <person name="Lee KB."/>
            <person name="Liu CT."/>
            <person name="Toyazaki H."/>
            <person name="Oyaizu H."/>
        </authorList>
    </citation>
    <scope>NUCLEOTIDE SEQUENCE [LARGE SCALE GENOMIC DNA]</scope>
    <source>
        <strain evidence="3">ATCC 43989 / DSM 5975 / JCM 20966 / LMG 6465 / NBRC 14845 / NCIMB 13405 / ORS 571</strain>
    </source>
</reference>
<proteinExistence type="predicted"/>
<evidence type="ECO:0000313" key="2">
    <source>
        <dbReference type="EMBL" id="BAF90000.1"/>
    </source>
</evidence>
<reference evidence="3" key="2">
    <citation type="submission" date="2007-04" db="EMBL/GenBank/DDBJ databases">
        <title>Complete genome sequence of the nitrogen-fixing bacterium Azorhizobium caulinodans ORS571.</title>
        <authorList>
            <person name="Lee K.B."/>
            <person name="Backer P.D."/>
            <person name="Aono T."/>
            <person name="Liu C.T."/>
            <person name="Suzuki S."/>
            <person name="Suzuki T."/>
            <person name="Kaneko T."/>
            <person name="Yamada M."/>
            <person name="Tabata S."/>
            <person name="Kupfer D.M."/>
            <person name="Najar F.Z."/>
            <person name="Wiley G.B."/>
            <person name="Roe B."/>
            <person name="Binnewies T."/>
            <person name="Ussery D."/>
            <person name="Vereecke D."/>
            <person name="Gevers D."/>
            <person name="Holsters M."/>
            <person name="Oyaizu H."/>
        </authorList>
    </citation>
    <scope>NUCLEOTIDE SEQUENCE [LARGE SCALE GENOMIC DNA]</scope>
    <source>
        <strain evidence="3">ATCC 43989 / DSM 5975 / JCM 20966 / LMG 6465 / NBRC 14845 / NCIMB 13405 / ORS 571</strain>
    </source>
</reference>